<dbReference type="Proteomes" id="UP000002814">
    <property type="component" value="Unassembled WGS sequence"/>
</dbReference>
<evidence type="ECO:0000313" key="5">
    <source>
        <dbReference type="EMBL" id="EFW00222.1"/>
    </source>
</evidence>
<dbReference type="HOGENOM" id="CLU_049343_6_0_9"/>
<protein>
    <submittedName>
        <fullName evidence="5">Putative N-acetylneuraminate lyase</fullName>
        <ecNumber evidence="5">4.1.3.3</ecNumber>
    </submittedName>
</protein>
<name>E7S8F8_9STRE</name>
<accession>E7S8F8</accession>
<feature type="active site" description="Proton donor/acceptor" evidence="3">
    <location>
        <position position="163"/>
    </location>
</feature>
<dbReference type="PANTHER" id="PTHR42849">
    <property type="entry name" value="N-ACETYLNEURAMINATE LYASE"/>
    <property type="match status" value="1"/>
</dbReference>
<keyword evidence="6" id="KW-1185">Reference proteome</keyword>
<dbReference type="PRINTS" id="PR00146">
    <property type="entry name" value="DHPICSNTHASE"/>
</dbReference>
<reference evidence="5 6" key="1">
    <citation type="submission" date="2010-12" db="EMBL/GenBank/DDBJ databases">
        <authorList>
            <person name="Muzny D."/>
            <person name="Qin X."/>
            <person name="Deng J."/>
            <person name="Jiang H."/>
            <person name="Liu Y."/>
            <person name="Qu J."/>
            <person name="Song X.-Z."/>
            <person name="Zhang L."/>
            <person name="Thornton R."/>
            <person name="Coyle M."/>
            <person name="Francisco L."/>
            <person name="Jackson L."/>
            <person name="Javaid M."/>
            <person name="Korchina V."/>
            <person name="Kovar C."/>
            <person name="Mata R."/>
            <person name="Mathew T."/>
            <person name="Ngo R."/>
            <person name="Nguyen L."/>
            <person name="Nguyen N."/>
            <person name="Okwuonu G."/>
            <person name="Ongeri F."/>
            <person name="Pham C."/>
            <person name="Simmons D."/>
            <person name="Wilczek-Boney K."/>
            <person name="Hale W."/>
            <person name="Jakkamsetti A."/>
            <person name="Pham P."/>
            <person name="Ruth R."/>
            <person name="San Lucas F."/>
            <person name="Warren J."/>
            <person name="Zhang J."/>
            <person name="Zhao Z."/>
            <person name="Zhou C."/>
            <person name="Zhu D."/>
            <person name="Lee S."/>
            <person name="Bess C."/>
            <person name="Blankenburg K."/>
            <person name="Forbes L."/>
            <person name="Fu Q."/>
            <person name="Gubbala S."/>
            <person name="Hirani K."/>
            <person name="Jayaseelan J.C."/>
            <person name="Lara F."/>
            <person name="Munidasa M."/>
            <person name="Palculict T."/>
            <person name="Patil S."/>
            <person name="Pu L.-L."/>
            <person name="Saada N."/>
            <person name="Tang L."/>
            <person name="Weissenberger G."/>
            <person name="Zhu Y."/>
            <person name="Hemphill L."/>
            <person name="Shang Y."/>
            <person name="Youmans B."/>
            <person name="Ayvaz T."/>
            <person name="Ross M."/>
            <person name="Santibanez J."/>
            <person name="Aqrawi P."/>
            <person name="Gross S."/>
            <person name="Joshi V."/>
            <person name="Fowler G."/>
            <person name="Nazareth L."/>
            <person name="Reid J."/>
            <person name="Worley K."/>
            <person name="Petrosino J."/>
            <person name="Highlander S."/>
            <person name="Gibbs R."/>
        </authorList>
    </citation>
    <scope>NUCLEOTIDE SEQUENCE [LARGE SCALE GENOMIC DNA]</scope>
    <source>
        <strain evidence="5 6">ATCC 700641</strain>
    </source>
</reference>
<comment type="caution">
    <text evidence="5">The sequence shown here is derived from an EMBL/GenBank/DDBJ whole genome shotgun (WGS) entry which is preliminary data.</text>
</comment>
<dbReference type="PIRSF" id="PIRSF001365">
    <property type="entry name" value="DHDPS"/>
    <property type="match status" value="1"/>
</dbReference>
<dbReference type="InterPro" id="IPR013785">
    <property type="entry name" value="Aldolase_TIM"/>
</dbReference>
<evidence type="ECO:0000313" key="6">
    <source>
        <dbReference type="Proteomes" id="UP000002814"/>
    </source>
</evidence>
<dbReference type="PANTHER" id="PTHR42849:SF1">
    <property type="entry name" value="N-ACETYLNEURAMINATE LYASE"/>
    <property type="match status" value="1"/>
</dbReference>
<dbReference type="GO" id="GO:0005829">
    <property type="term" value="C:cytosol"/>
    <property type="evidence" value="ECO:0007669"/>
    <property type="project" value="TreeGrafter"/>
</dbReference>
<organism evidence="5 6">
    <name type="scientific">Streptococcus australis ATCC 700641</name>
    <dbReference type="NCBI Taxonomy" id="888833"/>
    <lineage>
        <taxon>Bacteria</taxon>
        <taxon>Bacillati</taxon>
        <taxon>Bacillota</taxon>
        <taxon>Bacilli</taxon>
        <taxon>Lactobacillales</taxon>
        <taxon>Streptococcaceae</taxon>
        <taxon>Streptococcus</taxon>
    </lineage>
</organism>
<comment type="similarity">
    <text evidence="2">Belongs to the DapA family.</text>
</comment>
<dbReference type="Gene3D" id="3.20.20.70">
    <property type="entry name" value="Aldolase class I"/>
    <property type="match status" value="1"/>
</dbReference>
<dbReference type="GO" id="GO:0019262">
    <property type="term" value="P:N-acetylneuraminate catabolic process"/>
    <property type="evidence" value="ECO:0007669"/>
    <property type="project" value="TreeGrafter"/>
</dbReference>
<evidence type="ECO:0000256" key="2">
    <source>
        <dbReference type="PIRNR" id="PIRNR001365"/>
    </source>
</evidence>
<dbReference type="EMBL" id="AEQR01000003">
    <property type="protein sequence ID" value="EFW00222.1"/>
    <property type="molecule type" value="Genomic_DNA"/>
</dbReference>
<dbReference type="Pfam" id="PF00701">
    <property type="entry name" value="DHDPS"/>
    <property type="match status" value="1"/>
</dbReference>
<gene>
    <name evidence="5" type="primary">nanH</name>
    <name evidence="5" type="ORF">HMPREF9421_0344</name>
</gene>
<dbReference type="SUPFAM" id="SSF51569">
    <property type="entry name" value="Aldolase"/>
    <property type="match status" value="1"/>
</dbReference>
<sequence length="329" mass="35927">MRTEKLNYQRSWVNNITDTAKGENMSGLKKYEGVIPAFYACYDDQGEISPERVRALVEYFIAKGVQGLYVNGSSGECIYQSVADRKLVLEEVMAVAKGKLTIIAHVACNNTKDSVELARHAEELGVDAIAAIPPIYFRLPEYSVAHYWNEISAAAPNTDFVIYNIPQLAGVALTPSLYKEMLKNPRVIGVKNSSMPVQDIQTFASLGGEDHIVFNGPDEQFLGGRLMGAGAGIGGTYGAMPELFLKLNQLIADKDLETARALQFAINGIIGVLTSAHGNMYGVIKEVLRINEGLELGSVRSPLTPVTEADQQVVQKAASLIREVKERFL</sequence>
<dbReference type="InterPro" id="IPR002220">
    <property type="entry name" value="DapA-like"/>
</dbReference>
<evidence type="ECO:0000256" key="1">
    <source>
        <dbReference type="ARBA" id="ARBA00023239"/>
    </source>
</evidence>
<evidence type="ECO:0000256" key="4">
    <source>
        <dbReference type="PIRSR" id="PIRSR001365-2"/>
    </source>
</evidence>
<dbReference type="SMART" id="SM01130">
    <property type="entry name" value="DHDPS"/>
    <property type="match status" value="1"/>
</dbReference>
<dbReference type="EC" id="4.1.3.3" evidence="5"/>
<feature type="active site" description="Schiff-base intermediate with substrate" evidence="3">
    <location>
        <position position="191"/>
    </location>
</feature>
<proteinExistence type="inferred from homology"/>
<evidence type="ECO:0000256" key="3">
    <source>
        <dbReference type="PIRSR" id="PIRSR001365-1"/>
    </source>
</evidence>
<dbReference type="GO" id="GO:0008747">
    <property type="term" value="F:N-acetylneuraminate lyase activity"/>
    <property type="evidence" value="ECO:0007669"/>
    <property type="project" value="UniProtKB-EC"/>
</dbReference>
<dbReference type="AlphaFoldDB" id="E7S8F8"/>
<keyword evidence="1 2" id="KW-0456">Lyase</keyword>
<dbReference type="eggNOG" id="COG0329">
    <property type="taxonomic scope" value="Bacteria"/>
</dbReference>
<feature type="binding site" evidence="4">
    <location>
        <position position="233"/>
    </location>
    <ligand>
        <name>pyruvate</name>
        <dbReference type="ChEBI" id="CHEBI:15361"/>
    </ligand>
</feature>